<evidence type="ECO:0000313" key="2">
    <source>
        <dbReference type="Proteomes" id="UP000004506"/>
    </source>
</evidence>
<organism evidence="1 2">
    <name type="scientific">Providencia stuartii ATCC 25827</name>
    <dbReference type="NCBI Taxonomy" id="471874"/>
    <lineage>
        <taxon>Bacteria</taxon>
        <taxon>Pseudomonadati</taxon>
        <taxon>Pseudomonadota</taxon>
        <taxon>Gammaproteobacteria</taxon>
        <taxon>Enterobacterales</taxon>
        <taxon>Morganellaceae</taxon>
        <taxon>Providencia</taxon>
    </lineage>
</organism>
<sequence>MFDYVIKAQYIVYCSFLAIDNLIHNKEKNKLYEYQKRRR</sequence>
<comment type="caution">
    <text evidence="1">The sequence shown here is derived from an EMBL/GenBank/DDBJ whole genome shotgun (WGS) entry which is preliminary data.</text>
</comment>
<gene>
    <name evidence="1" type="ORF">PROSTU_03958</name>
</gene>
<reference evidence="2" key="2">
    <citation type="submission" date="2008-04" db="EMBL/GenBank/DDBJ databases">
        <title>Draft genome sequence of Providencia stuartii(ATCC 25827).</title>
        <authorList>
            <person name="Sudarsanam P."/>
            <person name="Ley R."/>
            <person name="Guruge J."/>
            <person name="Turnbaugh P.J."/>
            <person name="Mahowald M."/>
            <person name="Liep D."/>
            <person name="Gordon J."/>
        </authorList>
    </citation>
    <scope>NUCLEOTIDE SEQUENCE [LARGE SCALE GENOMIC DNA]</scope>
    <source>
        <strain evidence="2">ATCC 25827</strain>
    </source>
</reference>
<dbReference type="AlphaFoldDB" id="A0AA86YV17"/>
<proteinExistence type="predicted"/>
<protein>
    <submittedName>
        <fullName evidence="1">Uncharacterized protein</fullName>
    </submittedName>
</protein>
<name>A0AA86YV17_PROST</name>
<evidence type="ECO:0000313" key="1">
    <source>
        <dbReference type="EMBL" id="EDU58223.1"/>
    </source>
</evidence>
<accession>A0AA86YV17</accession>
<reference evidence="2" key="1">
    <citation type="submission" date="2008-04" db="EMBL/GenBank/DDBJ databases">
        <title>Draft genome sequence of Providencia stuartii (ATCC 25827).</title>
        <authorList>
            <person name="Sudarsanam P."/>
            <person name="Ley R."/>
            <person name="Guruge J."/>
            <person name="Turnbaugh P.J."/>
            <person name="Mahowald M."/>
            <person name="Liep D."/>
            <person name="Gordon J."/>
        </authorList>
    </citation>
    <scope>NUCLEOTIDE SEQUENCE [LARGE SCALE GENOMIC DNA]</scope>
    <source>
        <strain evidence="2">ATCC 25827</strain>
    </source>
</reference>
<dbReference type="Proteomes" id="UP000004506">
    <property type="component" value="Unassembled WGS sequence"/>
</dbReference>
<reference evidence="1 2" key="3">
    <citation type="submission" date="2008-05" db="EMBL/GenBank/DDBJ databases">
        <authorList>
            <person name="Fulton L."/>
            <person name="Clifton S."/>
            <person name="Fulton B."/>
            <person name="Xu J."/>
            <person name="Minx P."/>
            <person name="Pepin K.H."/>
            <person name="Johnson M."/>
            <person name="Thiruvilangam P."/>
            <person name="Bhonagiri V."/>
            <person name="Nash W.E."/>
            <person name="Mardis E.R."/>
            <person name="Wilson R.K."/>
        </authorList>
    </citation>
    <scope>NUCLEOTIDE SEQUENCE [LARGE SCALE GENOMIC DNA]</scope>
    <source>
        <strain evidence="1 2">ATCC 25827</strain>
    </source>
</reference>
<dbReference type="EMBL" id="ABJD02000102">
    <property type="protein sequence ID" value="EDU58223.1"/>
    <property type="molecule type" value="Genomic_DNA"/>
</dbReference>